<keyword evidence="2" id="KW-1185">Reference proteome</keyword>
<organism evidence="1 2">
    <name type="scientific">Kocuria flava</name>
    <dbReference type="NCBI Taxonomy" id="446860"/>
    <lineage>
        <taxon>Bacteria</taxon>
        <taxon>Bacillati</taxon>
        <taxon>Actinomycetota</taxon>
        <taxon>Actinomycetes</taxon>
        <taxon>Micrococcales</taxon>
        <taxon>Micrococcaceae</taxon>
        <taxon>Kocuria</taxon>
    </lineage>
</organism>
<evidence type="ECO:0000313" key="2">
    <source>
        <dbReference type="Proteomes" id="UP000321155"/>
    </source>
</evidence>
<reference evidence="1 2" key="1">
    <citation type="submission" date="2019-07" db="EMBL/GenBank/DDBJ databases">
        <title>Whole genome shotgun sequence of Kocuria flava NBRC 107626.</title>
        <authorList>
            <person name="Hosoyama A."/>
            <person name="Uohara A."/>
            <person name="Ohji S."/>
            <person name="Ichikawa N."/>
        </authorList>
    </citation>
    <scope>NUCLEOTIDE SEQUENCE [LARGE SCALE GENOMIC DNA]</scope>
    <source>
        <strain evidence="1 2">NBRC 107626</strain>
    </source>
</reference>
<protein>
    <recommendedName>
        <fullName evidence="3">Monooxygenase</fullName>
    </recommendedName>
</protein>
<name>A0ABQ0X397_9MICC</name>
<gene>
    <name evidence="1" type="ORF">KFL01_14220</name>
</gene>
<evidence type="ECO:0000313" key="1">
    <source>
        <dbReference type="EMBL" id="GEO92116.1"/>
    </source>
</evidence>
<evidence type="ECO:0008006" key="3">
    <source>
        <dbReference type="Google" id="ProtNLM"/>
    </source>
</evidence>
<accession>A0ABQ0X397</accession>
<comment type="caution">
    <text evidence="1">The sequence shown here is derived from an EMBL/GenBank/DDBJ whole genome shotgun (WGS) entry which is preliminary data.</text>
</comment>
<sequence>MRCGGRTVRLHELTAAPGVHVLLERSAVDPGPLGPGVHVHWLEGRPGRGGTVVRPDGWVGLRADPLEAAGLSAWLAAARGRP</sequence>
<dbReference type="Proteomes" id="UP000321155">
    <property type="component" value="Unassembled WGS sequence"/>
</dbReference>
<proteinExistence type="predicted"/>
<dbReference type="EMBL" id="BJZR01000031">
    <property type="protein sequence ID" value="GEO92116.1"/>
    <property type="molecule type" value="Genomic_DNA"/>
</dbReference>